<keyword evidence="9" id="KW-1185">Reference proteome</keyword>
<accession>A0A4Q7VZJ7</accession>
<dbReference type="InterPro" id="IPR011658">
    <property type="entry name" value="PA14_dom"/>
</dbReference>
<dbReference type="SUPFAM" id="SSF46626">
    <property type="entry name" value="Cytochrome c"/>
    <property type="match status" value="4"/>
</dbReference>
<dbReference type="Pfam" id="PF00801">
    <property type="entry name" value="PKD"/>
    <property type="match status" value="1"/>
</dbReference>
<feature type="domain" description="Cytochrome c" evidence="6">
    <location>
        <begin position="1012"/>
        <end position="1138"/>
    </location>
</feature>
<dbReference type="Gene3D" id="1.10.760.10">
    <property type="entry name" value="Cytochrome c-like domain"/>
    <property type="match status" value="4"/>
</dbReference>
<evidence type="ECO:0000259" key="5">
    <source>
        <dbReference type="PROSITE" id="PS50093"/>
    </source>
</evidence>
<dbReference type="SUPFAM" id="SSF50965">
    <property type="entry name" value="Galactose oxidase, central domain"/>
    <property type="match status" value="1"/>
</dbReference>
<protein>
    <submittedName>
        <fullName evidence="8">Cytochrome c peroxidase</fullName>
    </submittedName>
</protein>
<dbReference type="InterPro" id="IPR015943">
    <property type="entry name" value="WD40/YVTN_repeat-like_dom_sf"/>
</dbReference>
<keyword evidence="8" id="KW-0575">Peroxidase</keyword>
<dbReference type="SUPFAM" id="SSF49299">
    <property type="entry name" value="PKD domain"/>
    <property type="match status" value="2"/>
</dbReference>
<dbReference type="Gene3D" id="3.90.182.10">
    <property type="entry name" value="Toxin - Anthrax Protective Antigen,domain 1"/>
    <property type="match status" value="2"/>
</dbReference>
<dbReference type="CDD" id="cd00146">
    <property type="entry name" value="PKD"/>
    <property type="match status" value="2"/>
</dbReference>
<dbReference type="PROSITE" id="PS51820">
    <property type="entry name" value="PA14"/>
    <property type="match status" value="2"/>
</dbReference>
<proteinExistence type="predicted"/>
<dbReference type="GO" id="GO:0004601">
    <property type="term" value="F:peroxidase activity"/>
    <property type="evidence" value="ECO:0007669"/>
    <property type="project" value="UniProtKB-KW"/>
</dbReference>
<comment type="caution">
    <text evidence="8">The sequence shown here is derived from an EMBL/GenBank/DDBJ whole genome shotgun (WGS) entry which is preliminary data.</text>
</comment>
<evidence type="ECO:0000256" key="1">
    <source>
        <dbReference type="ARBA" id="ARBA00022617"/>
    </source>
</evidence>
<dbReference type="InterPro" id="IPR036909">
    <property type="entry name" value="Cyt_c-like_dom_sf"/>
</dbReference>
<dbReference type="InterPro" id="IPR035986">
    <property type="entry name" value="PKD_dom_sf"/>
</dbReference>
<dbReference type="InterPro" id="IPR015919">
    <property type="entry name" value="Cadherin-like_sf"/>
</dbReference>
<dbReference type="Pfam" id="PF09118">
    <property type="entry name" value="GO-like_E_set"/>
    <property type="match status" value="1"/>
</dbReference>
<dbReference type="InterPro" id="IPR022409">
    <property type="entry name" value="PKD/Chitinase_dom"/>
</dbReference>
<dbReference type="SMART" id="SM00758">
    <property type="entry name" value="PA14"/>
    <property type="match status" value="2"/>
</dbReference>
<dbReference type="Pfam" id="PF21419">
    <property type="entry name" value="RoxA-like_Cyt-c"/>
    <property type="match status" value="2"/>
</dbReference>
<dbReference type="EMBL" id="SHKP01000004">
    <property type="protein sequence ID" value="RZU02267.1"/>
    <property type="molecule type" value="Genomic_DNA"/>
</dbReference>
<name>A0A4Q7VZJ7_9BURK</name>
<dbReference type="SUPFAM" id="SSF56988">
    <property type="entry name" value="Anthrax protective antigen"/>
    <property type="match status" value="2"/>
</dbReference>
<dbReference type="InterPro" id="IPR009056">
    <property type="entry name" value="Cyt_c-like_dom"/>
</dbReference>
<dbReference type="Pfam" id="PF05345">
    <property type="entry name" value="He_PIG"/>
    <property type="match status" value="2"/>
</dbReference>
<dbReference type="InterPro" id="IPR011043">
    <property type="entry name" value="Gal_Oxase/kelch_b-propeller"/>
</dbReference>
<evidence type="ECO:0000256" key="4">
    <source>
        <dbReference type="PROSITE-ProRule" id="PRU00433"/>
    </source>
</evidence>
<dbReference type="SMART" id="SM00089">
    <property type="entry name" value="PKD"/>
    <property type="match status" value="2"/>
</dbReference>
<dbReference type="Gene3D" id="2.130.10.80">
    <property type="entry name" value="Galactose oxidase/kelch, beta-propeller"/>
    <property type="match status" value="1"/>
</dbReference>
<dbReference type="SMART" id="SM00736">
    <property type="entry name" value="CADG"/>
    <property type="match status" value="2"/>
</dbReference>
<dbReference type="Gene3D" id="2.130.10.10">
    <property type="entry name" value="YVTN repeat-like/Quinoprotein amine dehydrogenase"/>
    <property type="match status" value="4"/>
</dbReference>
<keyword evidence="3 4" id="KW-0408">Iron</keyword>
<dbReference type="SUPFAM" id="SSF50974">
    <property type="entry name" value="Nitrous oxide reductase, N-terminal domain"/>
    <property type="match status" value="2"/>
</dbReference>
<dbReference type="PANTHER" id="PTHR47197">
    <property type="entry name" value="PROTEIN NIRF"/>
    <property type="match status" value="1"/>
</dbReference>
<evidence type="ECO:0000259" key="7">
    <source>
        <dbReference type="PROSITE" id="PS51820"/>
    </source>
</evidence>
<dbReference type="SUPFAM" id="SSF81296">
    <property type="entry name" value="E set domains"/>
    <property type="match status" value="1"/>
</dbReference>
<evidence type="ECO:0000313" key="8">
    <source>
        <dbReference type="EMBL" id="RZU02267.1"/>
    </source>
</evidence>
<dbReference type="Pfam" id="PF18911">
    <property type="entry name" value="PKD_4"/>
    <property type="match status" value="1"/>
</dbReference>
<dbReference type="InterPro" id="IPR051200">
    <property type="entry name" value="Host-pathogen_enzymatic-act"/>
</dbReference>
<feature type="domain" description="Cytochrome c" evidence="6">
    <location>
        <begin position="1154"/>
        <end position="1257"/>
    </location>
</feature>
<dbReference type="PROSITE" id="PS50093">
    <property type="entry name" value="PKD"/>
    <property type="match status" value="2"/>
</dbReference>
<dbReference type="GO" id="GO:0005509">
    <property type="term" value="F:calcium ion binding"/>
    <property type="evidence" value="ECO:0007669"/>
    <property type="project" value="InterPro"/>
</dbReference>
<dbReference type="InterPro" id="IPR000601">
    <property type="entry name" value="PKD_dom"/>
</dbReference>
<feature type="domain" description="PKD" evidence="5">
    <location>
        <begin position="1502"/>
        <end position="1590"/>
    </location>
</feature>
<keyword evidence="1 4" id="KW-0349">Heme</keyword>
<dbReference type="InterPro" id="IPR015202">
    <property type="entry name" value="GO-like_E_set"/>
</dbReference>
<dbReference type="GO" id="GO:0016020">
    <property type="term" value="C:membrane"/>
    <property type="evidence" value="ECO:0007669"/>
    <property type="project" value="InterPro"/>
</dbReference>
<evidence type="ECO:0000256" key="3">
    <source>
        <dbReference type="ARBA" id="ARBA00023004"/>
    </source>
</evidence>
<dbReference type="InterPro" id="IPR006644">
    <property type="entry name" value="Cadg"/>
</dbReference>
<feature type="domain" description="PA14" evidence="7">
    <location>
        <begin position="2218"/>
        <end position="2357"/>
    </location>
</feature>
<keyword evidence="8" id="KW-0560">Oxidoreductase</keyword>
<evidence type="ECO:0000313" key="9">
    <source>
        <dbReference type="Proteomes" id="UP000293671"/>
    </source>
</evidence>
<evidence type="ECO:0000256" key="2">
    <source>
        <dbReference type="ARBA" id="ARBA00022723"/>
    </source>
</evidence>
<dbReference type="PANTHER" id="PTHR47197:SF3">
    <property type="entry name" value="DIHYDRO-HEME D1 DEHYDROGENASE"/>
    <property type="match status" value="1"/>
</dbReference>
<dbReference type="Proteomes" id="UP000293671">
    <property type="component" value="Unassembled WGS sequence"/>
</dbReference>
<dbReference type="PROSITE" id="PS51007">
    <property type="entry name" value="CYTC"/>
    <property type="match status" value="4"/>
</dbReference>
<keyword evidence="2 4" id="KW-0479">Metal-binding</keyword>
<dbReference type="InterPro" id="IPR011045">
    <property type="entry name" value="N2O_reductase_N"/>
</dbReference>
<feature type="domain" description="Cytochrome c" evidence="6">
    <location>
        <begin position="2104"/>
        <end position="2207"/>
    </location>
</feature>
<dbReference type="SUPFAM" id="SSF49313">
    <property type="entry name" value="Cadherin-like"/>
    <property type="match status" value="2"/>
</dbReference>
<evidence type="ECO:0000259" key="6">
    <source>
        <dbReference type="PROSITE" id="PS51007"/>
    </source>
</evidence>
<dbReference type="InterPro" id="IPR013783">
    <property type="entry name" value="Ig-like_fold"/>
</dbReference>
<dbReference type="Pfam" id="PF07691">
    <property type="entry name" value="PA14"/>
    <property type="match status" value="2"/>
</dbReference>
<organism evidence="8 9">
    <name type="scientific">Rivibacter subsaxonicus</name>
    <dbReference type="NCBI Taxonomy" id="457575"/>
    <lineage>
        <taxon>Bacteria</taxon>
        <taxon>Pseudomonadati</taxon>
        <taxon>Pseudomonadota</taxon>
        <taxon>Betaproteobacteria</taxon>
        <taxon>Burkholderiales</taxon>
        <taxon>Rivibacter</taxon>
    </lineage>
</organism>
<dbReference type="GO" id="GO:0020037">
    <property type="term" value="F:heme binding"/>
    <property type="evidence" value="ECO:0007669"/>
    <property type="project" value="InterPro"/>
</dbReference>
<feature type="domain" description="Cytochrome c" evidence="6">
    <location>
        <begin position="1962"/>
        <end position="2088"/>
    </location>
</feature>
<dbReference type="InterPro" id="IPR037293">
    <property type="entry name" value="Gal_Oxidase_central_sf"/>
</dbReference>
<sequence length="2362" mass="245498">MWSQVYSWPLIPIHAVLMPDGRVLSYGTDGTGKQTGNFIYDAWDSSVDPNLGHLTLPNGTGSDLFCSSQVLLPQSDVNVFIAGGDNWTGTKTTNRGNPNTVQFNGSANTLTRTASMSRGRWYATSTVMPNGEIFVQGGLDGADRAEVRATDGSFRLFPADTSILSWYYPRNFVAPDGRIFGFDVNGTMYYIDVGAGTLTRTGSSLTDGAHPTGIGSSVVMFRPGRLLQMGGASGGASVIDISGVSPVITSTAPLSSPRYWVSSTVLPNGRVLATGGERNNLGLVADANNTAEIWDPQTGGWTQGAVGNRARMYHSIALLLPDASVLVGGGGAPGALVNTNVEIYYPPYLFTAAGGLAPRPAITSAPGTVTPGKVFDLDIADASQIGRVVMIKTGAITHSFDQSARFMELGFTRSGNRLRVQAPSRGTDATPGYYMVFVLNQAGVPSTARFVFVPVAAGPDVATAPTLVAPPDQDLVIGQALSLQLQGSDPNGDTLSYGATGLPPGVQVNAASGLISGVPSSVGTYAVVLSVSDGVNTASVSRTWTVNSQVPPQINPLSPAPAVLVGGTATFSASASGVGVRYKWNFGDGTAETGWSTSGVASHAYTSAGVYYVTLSVSDSYGALRTKTFLQTVHLPLTAQKPRASSAVLSNTSPAGFARVWAVNPDNNTVSAFEAGSGVRLAEITVGAGPRSIAAAADGKLWVSNKLDATVSVIDPSSLSVVQTLALPRASQPHGIAMSPSGAEAFIALEATGKLLRYSTSSYSQTGIATVGLNARHVSVSADGARVYVTRFITPPLPGESTATVSPTAATGGEVVLVSAAGMSVTKTIVLRHSDRIDAENQGAGIPNYLGAAAISPDDSQIWVPSKQDNIKRGSLRDGNPLNFQNSVRAISSRIVVATGDEDLTARIDHDNASVASAAVFDAKGVYLFVALETSREVAVLDAHSRRELFRLDVGLAPQALALSPDGLKLYVHNFMGRSISAFDLSPLLSQGLEQISAVGTWGAVGTEKLSPSVLRGKQLFYDARDTRLARDRYLSCASCHEDGGQDGRVWDMSSLGEGLRNTIGLRSKGAGQGFRHWSANFDESQDFEGQIRALAGGSGLMSDADFNAGTRSQPLGTRKAGLSSDLDALAAYLGSLTTLSKNPNRSAAGANSSAGVAGRAVFQAKNCASCHAGSAFTGSGNFTPASIGTIKATSGQRLGGALTAIDVPTLRDLWASAPYLHDGSAPTLQAAVSAHANVSLTSTELSNLAVYLGEIGSEDSAAPQAVGAGTGLKGEYFANTTLSGSPVLTRTEQVAFTWGTASPGTGVPVDNYSVRWTGSVQAPATGTYRFQTRADDGVRLWVNGQLMIDKWVVRSQTTDTGPEINLEAGQRYSVRLEYFKSTGSSDVRLVWQAAGLAPVYAVIAKDRLFATLVPLLSAPPDQIVTVGQTINLQLQGNDPEGDSLSYGATGLPPGLVLDALTGRISGQPTTTGTFNVVFSASDGSTGATAARVWVVNPASAVEIGTITPPADAVVSGTATFSASASGVGVRYKWNFGDGTAETGWSTSGVASHAYTSAGVYYVTLSVSDSYGALRTKTFLQTVHLPLTAQKPRASSAVLSNTSPAGFARVWAVNPDNNTVSAFEAGSGVRLAEITVGAGPRSIAAAADGKLWVSNKLDATVSVIDPSSLSVVQTLALPRASQPHGIAMSPSGAEAFIALEATGKLLRYSTSSYSQTGIATVGLNARHVSVSADGARVYVTRFITPPLPGESTATVSPTAATGGEVVLVSAAGMSVTKTIVLRHSDRIDAENQGAGIPNYLGAAAISPDDSQIWVPSKQDNIKRGSLRDGNPLNFQNSVRAISSRIVVATGDEDLTARIDHDNASVASAAVFDAKGVYLFVALETSREVAVLDAHSRRELFRLDVGLAPQALALSPDGLKLYVHNFMGRSISAFDLSPLLSQGLEQISAVGTWGAVGTEKLSPSVLRGKQLFYDARDTRLARDRYLSCASCHEDGGQDGRVWDMSSLGEGLRNTIGLRSKGAGQGFRHWSANFDESQDFEGQIRALAGGSGLMSDADFNAGTRSQPLGTRKAGLSSDLDALAAYLGSLTTLSKNPNRSAAGANSSAGVAGRAVFQAKNCASCHAGSAFTGSGNFTPASIGTIKATSGQRLGGALTAIDVPTLRDLWASAPYLHDGSAPTLQAAVSAHANVSLTSTELSNLAVYLGEIGSEDSAAPQAVGAGTGLKGEYFANTTLSGSPVLTRTEQVAFTWGTASPGTGVPVDNYSVRWTGSVQAPATGTYRFQTRADDGVRLWVNGQLMIDKWVVRSQTTDTGPEINLEAGQRYSVRLEYFKSTGSSDVRLVWLAPGNAPLYGIILAPWLSAD</sequence>
<feature type="domain" description="PA14" evidence="7">
    <location>
        <begin position="1268"/>
        <end position="1408"/>
    </location>
</feature>
<dbReference type="GO" id="GO:0009055">
    <property type="term" value="F:electron transfer activity"/>
    <property type="evidence" value="ECO:0007669"/>
    <property type="project" value="InterPro"/>
</dbReference>
<gene>
    <name evidence="8" type="ORF">EV670_0290</name>
</gene>
<feature type="domain" description="PKD" evidence="5">
    <location>
        <begin position="552"/>
        <end position="640"/>
    </location>
</feature>
<dbReference type="InterPro" id="IPR037524">
    <property type="entry name" value="PA14/GLEYA"/>
</dbReference>
<dbReference type="InterPro" id="IPR014756">
    <property type="entry name" value="Ig_E-set"/>
</dbReference>
<dbReference type="CDD" id="cd02851">
    <property type="entry name" value="E_set_GO_C"/>
    <property type="match status" value="1"/>
</dbReference>
<reference evidence="8 9" key="1">
    <citation type="submission" date="2019-02" db="EMBL/GenBank/DDBJ databases">
        <title>Genomic Encyclopedia of Type Strains, Phase IV (KMG-IV): sequencing the most valuable type-strain genomes for metagenomic binning, comparative biology and taxonomic classification.</title>
        <authorList>
            <person name="Goeker M."/>
        </authorList>
    </citation>
    <scope>NUCLEOTIDE SEQUENCE [LARGE SCALE GENOMIC DNA]</scope>
    <source>
        <strain evidence="8 9">DSM 19570</strain>
    </source>
</reference>
<dbReference type="Gene3D" id="2.60.40.10">
    <property type="entry name" value="Immunoglobulins"/>
    <property type="match status" value="5"/>
</dbReference>